<evidence type="ECO:0000313" key="1">
    <source>
        <dbReference type="EMBL" id="SHE73732.1"/>
    </source>
</evidence>
<dbReference type="RefSeq" id="WP_073479985.1">
    <property type="nucleotide sequence ID" value="NZ_FQVN01000001.1"/>
</dbReference>
<evidence type="ECO:0008006" key="3">
    <source>
        <dbReference type="Google" id="ProtNLM"/>
    </source>
</evidence>
<organism evidence="1 2">
    <name type="scientific">Streptoalloteichus hindustanus</name>
    <dbReference type="NCBI Taxonomy" id="2017"/>
    <lineage>
        <taxon>Bacteria</taxon>
        <taxon>Bacillati</taxon>
        <taxon>Actinomycetota</taxon>
        <taxon>Actinomycetes</taxon>
        <taxon>Pseudonocardiales</taxon>
        <taxon>Pseudonocardiaceae</taxon>
        <taxon>Streptoalloteichus</taxon>
    </lineage>
</organism>
<dbReference type="OrthoDB" id="5996503at2"/>
<accession>A0A1M4VYE4</accession>
<dbReference type="Proteomes" id="UP000184501">
    <property type="component" value="Unassembled WGS sequence"/>
</dbReference>
<dbReference type="EMBL" id="FQVN01000001">
    <property type="protein sequence ID" value="SHE73732.1"/>
    <property type="molecule type" value="Genomic_DNA"/>
</dbReference>
<keyword evidence="2" id="KW-1185">Reference proteome</keyword>
<reference evidence="1 2" key="1">
    <citation type="submission" date="2016-11" db="EMBL/GenBank/DDBJ databases">
        <authorList>
            <person name="Jaros S."/>
            <person name="Januszkiewicz K."/>
            <person name="Wedrychowicz H."/>
        </authorList>
    </citation>
    <scope>NUCLEOTIDE SEQUENCE [LARGE SCALE GENOMIC DNA]</scope>
    <source>
        <strain evidence="1 2">DSM 44523</strain>
    </source>
</reference>
<sequence>MRPDLEQRLAVIPRRLRARHGDDARRLDLMLAPDERVRAVTAGPLLGQGNALVVVTDRRILGAGPGWTTSVPYGQLSGVVADRRLVLLSTVTIHAAGRVWALRSPRQAADEFVAAVRQAAGLASPV</sequence>
<gene>
    <name evidence="1" type="ORF">SAMN05444320_101928</name>
</gene>
<evidence type="ECO:0000313" key="2">
    <source>
        <dbReference type="Proteomes" id="UP000184501"/>
    </source>
</evidence>
<protein>
    <recommendedName>
        <fullName evidence="3">PH domain-containing protein</fullName>
    </recommendedName>
</protein>
<dbReference type="AlphaFoldDB" id="A0A1M4VYE4"/>
<name>A0A1M4VYE4_STRHI</name>
<proteinExistence type="predicted"/>
<dbReference type="STRING" id="2017.SAMN05444320_101928"/>